<proteinExistence type="predicted"/>
<keyword evidence="2" id="KW-1185">Reference proteome</keyword>
<sequence length="49" mass="5303">MFQDGETLFGIEGLGDLNPRTVNSLLQRGVIRETGDAMFGVSQSFELVG</sequence>
<organism evidence="1 2">
    <name type="scientific">Fimbriiglobus ruber</name>
    <dbReference type="NCBI Taxonomy" id="1908690"/>
    <lineage>
        <taxon>Bacteria</taxon>
        <taxon>Pseudomonadati</taxon>
        <taxon>Planctomycetota</taxon>
        <taxon>Planctomycetia</taxon>
        <taxon>Gemmatales</taxon>
        <taxon>Gemmataceae</taxon>
        <taxon>Fimbriiglobus</taxon>
    </lineage>
</organism>
<comment type="caution">
    <text evidence="1">The sequence shown here is derived from an EMBL/GenBank/DDBJ whole genome shotgun (WGS) entry which is preliminary data.</text>
</comment>
<dbReference type="Proteomes" id="UP000214646">
    <property type="component" value="Unassembled WGS sequence"/>
</dbReference>
<evidence type="ECO:0000313" key="2">
    <source>
        <dbReference type="Proteomes" id="UP000214646"/>
    </source>
</evidence>
<protein>
    <submittedName>
        <fullName evidence="1">Uncharacterized protein</fullName>
    </submittedName>
</protein>
<evidence type="ECO:0000313" key="1">
    <source>
        <dbReference type="EMBL" id="OWK39513.1"/>
    </source>
</evidence>
<reference evidence="2" key="1">
    <citation type="submission" date="2017-06" db="EMBL/GenBank/DDBJ databases">
        <title>Genome analysis of Fimbriiglobus ruber SP5, the first member of the order Planctomycetales with confirmed chitinolytic capability.</title>
        <authorList>
            <person name="Ravin N.V."/>
            <person name="Rakitin A.L."/>
            <person name="Ivanova A.A."/>
            <person name="Beletsky A.V."/>
            <person name="Kulichevskaya I.S."/>
            <person name="Mardanov A.V."/>
            <person name="Dedysh S.N."/>
        </authorList>
    </citation>
    <scope>NUCLEOTIDE SEQUENCE [LARGE SCALE GENOMIC DNA]</scope>
    <source>
        <strain evidence="2">SP5</strain>
    </source>
</reference>
<name>A0A225DEU7_9BACT</name>
<gene>
    <name evidence="1" type="ORF">FRUB_06076</name>
</gene>
<dbReference type="AlphaFoldDB" id="A0A225DEU7"/>
<accession>A0A225DEU7</accession>
<dbReference type="EMBL" id="NIDE01000010">
    <property type="protein sequence ID" value="OWK39513.1"/>
    <property type="molecule type" value="Genomic_DNA"/>
</dbReference>